<gene>
    <name evidence="2" type="ORF">BJF93_02925</name>
</gene>
<dbReference type="InterPro" id="IPR006047">
    <property type="entry name" value="GH13_cat_dom"/>
</dbReference>
<dbReference type="Gene3D" id="3.20.20.80">
    <property type="entry name" value="Glycosidases"/>
    <property type="match status" value="1"/>
</dbReference>
<proteinExistence type="predicted"/>
<comment type="caution">
    <text evidence="2">The sequence shown here is derived from an EMBL/GenBank/DDBJ whole genome shotgun (WGS) entry which is preliminary data.</text>
</comment>
<dbReference type="SUPFAM" id="SSF51445">
    <property type="entry name" value="(Trans)glycosidases"/>
    <property type="match status" value="1"/>
</dbReference>
<feature type="domain" description="Glycosyl hydrolase family 13 catalytic" evidence="1">
    <location>
        <begin position="17"/>
        <end position="487"/>
    </location>
</feature>
<dbReference type="PANTHER" id="PTHR10357:SF216">
    <property type="entry name" value="MALTOOLIGOSYL TREHALOSE SYNTHASE-RELATED"/>
    <property type="match status" value="1"/>
</dbReference>
<dbReference type="InterPro" id="IPR013797">
    <property type="entry name" value="Maltooligo_trehalose_synth_4"/>
</dbReference>
<dbReference type="Gene3D" id="1.10.150.200">
    <property type="entry name" value="Maltooligosyl trehalose synthase, domain 3"/>
    <property type="match status" value="1"/>
</dbReference>
<name>A0A1Q9AZ98_9HYPH</name>
<dbReference type="Gene3D" id="3.30.1590.10">
    <property type="entry name" value="Maltooligosyl trehalose synthase, domain 2"/>
    <property type="match status" value="1"/>
</dbReference>
<dbReference type="Gene3D" id="1.10.10.470">
    <property type="entry name" value="Maltooligosyl trehalose synthase, domain 4"/>
    <property type="match status" value="1"/>
</dbReference>
<dbReference type="EMBL" id="MKIP01000034">
    <property type="protein sequence ID" value="OLP61028.1"/>
    <property type="molecule type" value="Genomic_DNA"/>
</dbReference>
<dbReference type="InterPro" id="IPR017853">
    <property type="entry name" value="GH"/>
</dbReference>
<dbReference type="GO" id="GO:0005992">
    <property type="term" value="P:trehalose biosynthetic process"/>
    <property type="evidence" value="ECO:0007669"/>
    <property type="project" value="TreeGrafter"/>
</dbReference>
<sequence>MTRPAFARPLATYRLQFRNGMTFDKAASLVPYIKNLGITHLYASPIFAATKGSTHGYDVTDANLFDPDLGGREGFDRLSAALSAAELGLIVDIVPNHMAASLENPWWRSIVEWGEESPHARTFDVDWAQPLTLTVLGGSFEEGVQKGEIGLAIDREAGVLGLSYYEQVFPLLPSTYKMALEGIDLPLARTLAECGSSARADEDEAFHAAIRQAIDADKEGMEALQTALKAVKPGSILALSQAQPYRLMDWKKAASGLSYRRFFEIAGLAGLRVEDEQVFEASHRLILDLVRKGIVHGLRIDHVDGLADPKAYLDRLRAAVGPDVPIVIEKIIEEEESVAEDWPVEGTTGYEFVAALAQLFTAKDGMTTLGAAYDRFAPGEAYDDILQDAKMLMLRENFEGEVKALTRIGKEAAGQADGAGTGSAEAFAGALRALVAGFSVYRTYGTDGPLNSADEKVLDAALAKAAGDLSVEERDALGDIEALLRGRRPGEKAALFRTRFQQLSGPVMAKAMEDTAFYRYNAFLALNEVGGNPVEPHPSIDAFHDAMVRRVSEQPEALSTTATHDTKRGEDARARLYALSQGPQRWIDAVGRWHATQAGSVKDLPGGKAPEPAVEWGLYQALAGAWPVGLKTDDAKGIEAFGERFAAYVEKTMREAKLRSFWAEPDEAYEGAVQDFVRQLLSSHTFLQDFAATLGPYALTGLYNGLAQTLVKLAASGVPDIYQGSETDDFSLVDPDNRRMPDFARLERLAQQPATIRLDLDSLESGAAKQALVRRGLAARQALPNLFLKGDYRPLSLSGDHAERFVAFARVYQGQAAIAVAPVRIHDLLEASGAQGLDTAAAEINVHLPEDLIGRTWHDRLGTDEAAVEADEILALSASAAAPFLLMTTEG</sequence>
<dbReference type="Proteomes" id="UP000186364">
    <property type="component" value="Unassembled WGS sequence"/>
</dbReference>
<dbReference type="GO" id="GO:0030980">
    <property type="term" value="P:alpha-glucan catabolic process"/>
    <property type="evidence" value="ECO:0007669"/>
    <property type="project" value="TreeGrafter"/>
</dbReference>
<dbReference type="AlphaFoldDB" id="A0A1Q9AZ98"/>
<evidence type="ECO:0000259" key="1">
    <source>
        <dbReference type="SMART" id="SM00642"/>
    </source>
</evidence>
<dbReference type="RefSeq" id="WP_075626921.1">
    <property type="nucleotide sequence ID" value="NZ_FOAM01000006.1"/>
</dbReference>
<evidence type="ECO:0000313" key="3">
    <source>
        <dbReference type="Proteomes" id="UP000186364"/>
    </source>
</evidence>
<dbReference type="GO" id="GO:0047470">
    <property type="term" value="F:(1,4)-alpha-D-glucan 1-alpha-D-glucosylmutase activity"/>
    <property type="evidence" value="ECO:0007669"/>
    <property type="project" value="TreeGrafter"/>
</dbReference>
<accession>A0A1Q9AZ98</accession>
<dbReference type="NCBIfam" id="TIGR02401">
    <property type="entry name" value="trehalose_TreY"/>
    <property type="match status" value="1"/>
</dbReference>
<organism evidence="2 3">
    <name type="scientific">Xaviernesmea oryzae</name>
    <dbReference type="NCBI Taxonomy" id="464029"/>
    <lineage>
        <taxon>Bacteria</taxon>
        <taxon>Pseudomonadati</taxon>
        <taxon>Pseudomonadota</taxon>
        <taxon>Alphaproteobacteria</taxon>
        <taxon>Hyphomicrobiales</taxon>
        <taxon>Rhizobiaceae</taxon>
        <taxon>Rhizobium/Agrobacterium group</taxon>
        <taxon>Xaviernesmea</taxon>
    </lineage>
</organism>
<reference evidence="2 3" key="1">
    <citation type="submission" date="2016-09" db="EMBL/GenBank/DDBJ databases">
        <title>Rhizobium sp. nov., a novel species isolated from the rice rhizosphere.</title>
        <authorList>
            <person name="Zhao J."/>
            <person name="Zhang X."/>
        </authorList>
    </citation>
    <scope>NUCLEOTIDE SEQUENCE [LARGE SCALE GENOMIC DNA]</scope>
    <source>
        <strain evidence="2 3">1.7048</strain>
    </source>
</reference>
<dbReference type="InterPro" id="IPR012767">
    <property type="entry name" value="Trehalose_TreY"/>
</dbReference>
<protein>
    <submittedName>
        <fullName evidence="2">Malto-oligosyltrehalose synthase</fullName>
    </submittedName>
</protein>
<dbReference type="CDD" id="cd11336">
    <property type="entry name" value="AmyAc_MTSase"/>
    <property type="match status" value="1"/>
</dbReference>
<dbReference type="Pfam" id="PF00128">
    <property type="entry name" value="Alpha-amylase"/>
    <property type="match status" value="1"/>
</dbReference>
<evidence type="ECO:0000313" key="2">
    <source>
        <dbReference type="EMBL" id="OLP61028.1"/>
    </source>
</evidence>
<dbReference type="SMART" id="SM00642">
    <property type="entry name" value="Aamy"/>
    <property type="match status" value="1"/>
</dbReference>
<keyword evidence="3" id="KW-1185">Reference proteome</keyword>
<dbReference type="PANTHER" id="PTHR10357">
    <property type="entry name" value="ALPHA-AMYLASE FAMILY MEMBER"/>
    <property type="match status" value="1"/>
</dbReference>
<dbReference type="OrthoDB" id="9761577at2"/>